<reference evidence="3 4" key="1">
    <citation type="journal article" date="2013" name="Genome Biol.">
        <title>Genome of Acanthamoeba castellanii highlights extensive lateral gene transfer and early evolution of tyrosine kinase signaling.</title>
        <authorList>
            <person name="Clarke M."/>
            <person name="Lohan A.J."/>
            <person name="Liu B."/>
            <person name="Lagkouvardos I."/>
            <person name="Roy S."/>
            <person name="Zafar N."/>
            <person name="Bertelli C."/>
            <person name="Schilde C."/>
            <person name="Kianianmomeni A."/>
            <person name="Burglin T.R."/>
            <person name="Frech C."/>
            <person name="Turcotte B."/>
            <person name="Kopec K.O."/>
            <person name="Synnott J.M."/>
            <person name="Choo C."/>
            <person name="Paponov I."/>
            <person name="Finkler A."/>
            <person name="Soon Heng Tan C."/>
            <person name="Hutchins A.P."/>
            <person name="Weinmeier T."/>
            <person name="Rattei T."/>
            <person name="Chu J.S."/>
            <person name="Gimenez G."/>
            <person name="Irimia M."/>
            <person name="Rigden D.J."/>
            <person name="Fitzpatrick D.A."/>
            <person name="Lorenzo-Morales J."/>
            <person name="Bateman A."/>
            <person name="Chiu C.H."/>
            <person name="Tang P."/>
            <person name="Hegemann P."/>
            <person name="Fromm H."/>
            <person name="Raoult D."/>
            <person name="Greub G."/>
            <person name="Miranda-Saavedra D."/>
            <person name="Chen N."/>
            <person name="Nash P."/>
            <person name="Ginger M.L."/>
            <person name="Horn M."/>
            <person name="Schaap P."/>
            <person name="Caler L."/>
            <person name="Loftus B."/>
        </authorList>
    </citation>
    <scope>NUCLEOTIDE SEQUENCE [LARGE SCALE GENOMIC DNA]</scope>
    <source>
        <strain evidence="3 4">Neff</strain>
    </source>
</reference>
<dbReference type="Proteomes" id="UP000011083">
    <property type="component" value="Unassembled WGS sequence"/>
</dbReference>
<dbReference type="InterPro" id="IPR025209">
    <property type="entry name" value="DUF4209"/>
</dbReference>
<feature type="compositionally biased region" description="Low complexity" evidence="1">
    <location>
        <begin position="50"/>
        <end position="64"/>
    </location>
</feature>
<feature type="region of interest" description="Disordered" evidence="1">
    <location>
        <begin position="46"/>
        <end position="69"/>
    </location>
</feature>
<dbReference type="VEuPathDB" id="AmoebaDB:ACA1_234300"/>
<feature type="region of interest" description="Disordered" evidence="1">
    <location>
        <begin position="789"/>
        <end position="817"/>
    </location>
</feature>
<feature type="region of interest" description="Disordered" evidence="1">
    <location>
        <begin position="172"/>
        <end position="196"/>
    </location>
</feature>
<dbReference type="Pfam" id="PF13910">
    <property type="entry name" value="DUF4209"/>
    <property type="match status" value="1"/>
</dbReference>
<accession>L8H195</accession>
<feature type="compositionally biased region" description="Low complexity" evidence="1">
    <location>
        <begin position="909"/>
        <end position="920"/>
    </location>
</feature>
<feature type="domain" description="DUF4209" evidence="2">
    <location>
        <begin position="241"/>
        <end position="319"/>
    </location>
</feature>
<evidence type="ECO:0000256" key="1">
    <source>
        <dbReference type="SAM" id="MobiDB-lite"/>
    </source>
</evidence>
<evidence type="ECO:0000313" key="4">
    <source>
        <dbReference type="Proteomes" id="UP000011083"/>
    </source>
</evidence>
<evidence type="ECO:0000313" key="3">
    <source>
        <dbReference type="EMBL" id="ELR18992.1"/>
    </source>
</evidence>
<dbReference type="EMBL" id="KB007939">
    <property type="protein sequence ID" value="ELR18992.1"/>
    <property type="molecule type" value="Genomic_DNA"/>
</dbReference>
<dbReference type="KEGG" id="acan:ACA1_234300"/>
<name>L8H195_ACACF</name>
<dbReference type="PANTHER" id="PTHR31701:SF2">
    <property type="entry name" value="ENDOPLASMIC RETICULUM MEMBRANE-ASSOCIATED RNA DEGRADATION PROTEIN"/>
    <property type="match status" value="1"/>
</dbReference>
<gene>
    <name evidence="3" type="ORF">ACA1_234300</name>
</gene>
<feature type="region of interest" description="Disordered" evidence="1">
    <location>
        <begin position="344"/>
        <end position="370"/>
    </location>
</feature>
<dbReference type="InterPro" id="IPR039635">
    <property type="entry name" value="ERMARD"/>
</dbReference>
<dbReference type="AlphaFoldDB" id="L8H195"/>
<feature type="region of interest" description="Disordered" evidence="1">
    <location>
        <begin position="909"/>
        <end position="929"/>
    </location>
</feature>
<dbReference type="PANTHER" id="PTHR31701">
    <property type="entry name" value="ENDOPLASMIC RETICULUM MEMBRANE-ASSOCIATED RNA DEGRADATION PROTEIN"/>
    <property type="match status" value="1"/>
</dbReference>
<feature type="compositionally biased region" description="Acidic residues" evidence="1">
    <location>
        <begin position="808"/>
        <end position="817"/>
    </location>
</feature>
<proteinExistence type="predicted"/>
<dbReference type="RefSeq" id="XP_004341056.1">
    <property type="nucleotide sequence ID" value="XM_004341008.1"/>
</dbReference>
<dbReference type="STRING" id="1257118.L8H195"/>
<dbReference type="OrthoDB" id="49386at2759"/>
<organism evidence="3 4">
    <name type="scientific">Acanthamoeba castellanii (strain ATCC 30010 / Neff)</name>
    <dbReference type="NCBI Taxonomy" id="1257118"/>
    <lineage>
        <taxon>Eukaryota</taxon>
        <taxon>Amoebozoa</taxon>
        <taxon>Discosea</taxon>
        <taxon>Longamoebia</taxon>
        <taxon>Centramoebida</taxon>
        <taxon>Acanthamoebidae</taxon>
        <taxon>Acanthamoeba</taxon>
    </lineage>
</organism>
<keyword evidence="4" id="KW-1185">Reference proteome</keyword>
<evidence type="ECO:0000259" key="2">
    <source>
        <dbReference type="Pfam" id="PF13910"/>
    </source>
</evidence>
<protein>
    <recommendedName>
        <fullName evidence="2">DUF4209 domain-containing protein</fullName>
    </recommendedName>
</protein>
<dbReference type="GeneID" id="14919761"/>
<sequence length="929" mass="103539">MHGGQQHRPHGRVGEGVAALERLGRLGVHQSSLSPRIAALLRVDEEDRGQVGQQQQQPPQQMEDPGGDEERLYDTYFQVVEEGKQDEDGGGGSSSSSMMRGLQGVPLLNWGWWRKRRFLSVEDEERVARCAAQRERKSVTWVETYFHEFALAAHHVKRAALVLHRRLGCATTLQQQPQPPSTSNQGHQPPPPPLRQEGCSRALLLPHLRWLRPCDPEWVDQLWIEVRRSPLVGSSMLVTYLEKALGDLLCWKTEGRQRVPCRINDLLGEPALQDLLGPDAVFVVRCLVGPPNGLNIRNLLWHGFLDNEQLHPALLAQLMAFSAWGEALDGGQEPLEAVAPADTMAAPSSSESTRRARHVKSRGGKGGTGSHLRRLEAMDRRFASDFGGSHFVLPQRVAPWVEALQVWMGIELAAAAAAAARDEPVGLTRERDREEYRCLLVMLPQLEHSLRRVFVAVNEFAEERLLTAEAAVYYTTLDIMTAQRHDPEAYAEGENYVTGDAHGPLNRLPLELGQPMMHLLRDLNDWFAGPRLRIKDLIMVAAIALCARYDPCPAMQGTSALLERRWLAGGVGCGPFVSRCVEYVEAYRPYYHPVSILQRRISGCLEAWGRHHRLSIADSGELGGPASPDAPCDVEADESALRSLISAVSTHLETLYGHPPLFISPDADQAPRQLLPDDPHFGAFGLTKRVFCSRHEESVTALLTDVVGLVREILAEVSVRYEALGKLVAERRAYHHQRRIFTKLRASLPYFGLLAQLVMLLVEETARRQDRLEQAAAAATHDCPAAAAAAADAAATPRLERGPPLPDQSEDQTTQEDDAFRLQAQRKERARREKEATEHSPTFTLARAVQDLLGRQLGCVRENEWDKAREILGCWLGEEERTYRLLSKRERFKFWAALPAHLPFPVPACGATAAPTADAPTPRREEPQN</sequence>